<sequence length="109" mass="12122">MSTVRFVSALLFISAASSVVIKQRARQIIDTCAVSAGIPIGIGRRNLLEPPRTHGTKNFVLCIVSSLKKISYNGYKLYGSVQEWTKTFATYARIVSKYMAICEPTLNYQ</sequence>
<dbReference type="AlphaFoldDB" id="A0A9N9TH38"/>
<feature type="signal peptide" evidence="1">
    <location>
        <begin position="1"/>
        <end position="18"/>
    </location>
</feature>
<evidence type="ECO:0008006" key="4">
    <source>
        <dbReference type="Google" id="ProtNLM"/>
    </source>
</evidence>
<evidence type="ECO:0000313" key="2">
    <source>
        <dbReference type="EMBL" id="CAG9858002.1"/>
    </source>
</evidence>
<evidence type="ECO:0000313" key="3">
    <source>
        <dbReference type="Proteomes" id="UP001153712"/>
    </source>
</evidence>
<keyword evidence="1" id="KW-0732">Signal</keyword>
<keyword evidence="3" id="KW-1185">Reference proteome</keyword>
<accession>A0A9N9TH38</accession>
<protein>
    <recommendedName>
        <fullName evidence="4">Secreted protein</fullName>
    </recommendedName>
</protein>
<name>A0A9N9TH38_PHYSR</name>
<evidence type="ECO:0000256" key="1">
    <source>
        <dbReference type="SAM" id="SignalP"/>
    </source>
</evidence>
<dbReference type="Proteomes" id="UP001153712">
    <property type="component" value="Chromosome 15"/>
</dbReference>
<feature type="chain" id="PRO_5040469019" description="Secreted protein" evidence="1">
    <location>
        <begin position="19"/>
        <end position="109"/>
    </location>
</feature>
<reference evidence="2" key="1">
    <citation type="submission" date="2022-01" db="EMBL/GenBank/DDBJ databases">
        <authorList>
            <person name="King R."/>
        </authorList>
    </citation>
    <scope>NUCLEOTIDE SEQUENCE</scope>
</reference>
<organism evidence="2 3">
    <name type="scientific">Phyllotreta striolata</name>
    <name type="common">Striped flea beetle</name>
    <name type="synonym">Crioceris striolata</name>
    <dbReference type="NCBI Taxonomy" id="444603"/>
    <lineage>
        <taxon>Eukaryota</taxon>
        <taxon>Metazoa</taxon>
        <taxon>Ecdysozoa</taxon>
        <taxon>Arthropoda</taxon>
        <taxon>Hexapoda</taxon>
        <taxon>Insecta</taxon>
        <taxon>Pterygota</taxon>
        <taxon>Neoptera</taxon>
        <taxon>Endopterygota</taxon>
        <taxon>Coleoptera</taxon>
        <taxon>Polyphaga</taxon>
        <taxon>Cucujiformia</taxon>
        <taxon>Chrysomeloidea</taxon>
        <taxon>Chrysomelidae</taxon>
        <taxon>Galerucinae</taxon>
        <taxon>Alticini</taxon>
        <taxon>Phyllotreta</taxon>
    </lineage>
</organism>
<dbReference type="EMBL" id="OU900108">
    <property type="protein sequence ID" value="CAG9858002.1"/>
    <property type="molecule type" value="Genomic_DNA"/>
</dbReference>
<proteinExistence type="predicted"/>
<gene>
    <name evidence="2" type="ORF">PHYEVI_LOCUS4395</name>
</gene>